<gene>
    <name evidence="3" type="ORF">L916_18112</name>
</gene>
<proteinExistence type="predicted"/>
<dbReference type="GO" id="GO:0008270">
    <property type="term" value="F:zinc ion binding"/>
    <property type="evidence" value="ECO:0007669"/>
    <property type="project" value="UniProtKB-KW"/>
</dbReference>
<dbReference type="VEuPathDB" id="FungiDB:PPTG_10567"/>
<evidence type="ECO:0000259" key="2">
    <source>
        <dbReference type="PROSITE" id="PS50966"/>
    </source>
</evidence>
<sequence length="199" mass="22860">TQMDNWFLAQAFKLSAVQHANYDDKMNHVANVVSEYACGLIETQYDFAMKRAAYSYNEDLSGLFVVNNNTDEEDFLDEPAAEYSVARETWSCSCKFMITHLLPCRHVCYLRKKLKMNPIIPTHVLNTRWLLSTLRAPCDLPITEALSFDVADVITRPIAPRDANRKYREAREVTSTLCSTICKFGMAEYRTAKRVLELL</sequence>
<protein>
    <recommendedName>
        <fullName evidence="2">SWIM-type domain-containing protein</fullName>
    </recommendedName>
</protein>
<evidence type="ECO:0000256" key="1">
    <source>
        <dbReference type="PROSITE-ProRule" id="PRU00325"/>
    </source>
</evidence>
<keyword evidence="1" id="KW-0863">Zinc-finger</keyword>
<reference evidence="3" key="1">
    <citation type="submission" date="2013-11" db="EMBL/GenBank/DDBJ databases">
        <title>The Genome Sequence of Phytophthora parasitica CJ05E6.</title>
        <authorList>
            <consortium name="The Broad Institute Genomics Platform"/>
            <person name="Russ C."/>
            <person name="Tyler B."/>
            <person name="Panabieres F."/>
            <person name="Shan W."/>
            <person name="Tripathy S."/>
            <person name="Grunwald N."/>
            <person name="Machado M."/>
            <person name="Johnson C.S."/>
            <person name="Arredondo F."/>
            <person name="Hong C."/>
            <person name="Coffey M."/>
            <person name="Young S.K."/>
            <person name="Zeng Q."/>
            <person name="Gargeya S."/>
            <person name="Fitzgerald M."/>
            <person name="Abouelleil A."/>
            <person name="Alvarado L."/>
            <person name="Chapman S.B."/>
            <person name="Gainer-Dewar J."/>
            <person name="Goldberg J."/>
            <person name="Griggs A."/>
            <person name="Gujja S."/>
            <person name="Hansen M."/>
            <person name="Howarth C."/>
            <person name="Imamovic A."/>
            <person name="Ireland A."/>
            <person name="Larimer J."/>
            <person name="McCowan C."/>
            <person name="Murphy C."/>
            <person name="Pearson M."/>
            <person name="Poon T.W."/>
            <person name="Priest M."/>
            <person name="Roberts A."/>
            <person name="Saif S."/>
            <person name="Shea T."/>
            <person name="Sykes S."/>
            <person name="Wortman J."/>
            <person name="Nusbaum C."/>
            <person name="Birren B."/>
        </authorList>
    </citation>
    <scope>NUCLEOTIDE SEQUENCE [LARGE SCALE GENOMIC DNA]</scope>
    <source>
        <strain evidence="3">CJ05E6</strain>
    </source>
</reference>
<feature type="non-terminal residue" evidence="3">
    <location>
        <position position="1"/>
    </location>
</feature>
<feature type="domain" description="SWIM-type" evidence="2">
    <location>
        <begin position="83"/>
        <end position="115"/>
    </location>
</feature>
<dbReference type="EMBL" id="KI675745">
    <property type="protein sequence ID" value="ETL28570.1"/>
    <property type="molecule type" value="Genomic_DNA"/>
</dbReference>
<dbReference type="Proteomes" id="UP000053864">
    <property type="component" value="Unassembled WGS sequence"/>
</dbReference>
<dbReference type="InterPro" id="IPR007527">
    <property type="entry name" value="Znf_SWIM"/>
</dbReference>
<dbReference type="AlphaFoldDB" id="W2I360"/>
<dbReference type="PROSITE" id="PS50966">
    <property type="entry name" value="ZF_SWIM"/>
    <property type="match status" value="1"/>
</dbReference>
<keyword evidence="1" id="KW-0479">Metal-binding</keyword>
<evidence type="ECO:0000313" key="3">
    <source>
        <dbReference type="EMBL" id="ETL28570.1"/>
    </source>
</evidence>
<keyword evidence="1" id="KW-0862">Zinc</keyword>
<organism evidence="3">
    <name type="scientific">Phytophthora nicotianae</name>
    <name type="common">Potato buckeye rot agent</name>
    <name type="synonym">Phytophthora parasitica</name>
    <dbReference type="NCBI Taxonomy" id="4792"/>
    <lineage>
        <taxon>Eukaryota</taxon>
        <taxon>Sar</taxon>
        <taxon>Stramenopiles</taxon>
        <taxon>Oomycota</taxon>
        <taxon>Peronosporomycetes</taxon>
        <taxon>Peronosporales</taxon>
        <taxon>Peronosporaceae</taxon>
        <taxon>Phytophthora</taxon>
    </lineage>
</organism>
<accession>W2I360</accession>
<name>W2I360_PHYNI</name>